<dbReference type="KEGG" id="parq:DSM112329_02870"/>
<feature type="region of interest" description="Disordered" evidence="1">
    <location>
        <begin position="1"/>
        <end position="34"/>
    </location>
</feature>
<dbReference type="InterPro" id="IPR011989">
    <property type="entry name" value="ARM-like"/>
</dbReference>
<evidence type="ECO:0008006" key="3">
    <source>
        <dbReference type="Google" id="ProtNLM"/>
    </source>
</evidence>
<dbReference type="EMBL" id="CP114014">
    <property type="protein sequence ID" value="XAY06009.1"/>
    <property type="molecule type" value="Genomic_DNA"/>
</dbReference>
<gene>
    <name evidence="2" type="ORF">DSM112329_02870</name>
</gene>
<reference evidence="2" key="1">
    <citation type="submission" date="2022-12" db="EMBL/GenBank/DDBJ databases">
        <title>Paraconexibacter alkalitolerans sp. nov. and Baekduia alba sp. nov., isolated from soil and emended description of the genera Paraconexibacter (Chun et al., 2020) and Baekduia (An et al., 2020).</title>
        <authorList>
            <person name="Vieira S."/>
            <person name="Huber K.J."/>
            <person name="Geppert A."/>
            <person name="Wolf J."/>
            <person name="Neumann-Schaal M."/>
            <person name="Muesken M."/>
            <person name="Overmann J."/>
        </authorList>
    </citation>
    <scope>NUCLEOTIDE SEQUENCE</scope>
    <source>
        <strain evidence="2">AEG42_29</strain>
    </source>
</reference>
<evidence type="ECO:0000313" key="2">
    <source>
        <dbReference type="EMBL" id="XAY06009.1"/>
    </source>
</evidence>
<dbReference type="AlphaFoldDB" id="A0AAU7AWJ0"/>
<name>A0AAU7AWJ0_9ACTN</name>
<sequence length="141" mass="16116">MRQSASVTIQSSSEFARLRQSEDPADQRRATHEDASVDVWRAVIADYPELREWVAHNKQVSVEILWELAHDPSVRVRSSVAMKRKLDRRTFDLLAADPVETVRCRIGCNPRVPADLAERLAEDPDAWVRGTVRERLGRRAS</sequence>
<protein>
    <recommendedName>
        <fullName evidence="3">Leucine rich repeat variant</fullName>
    </recommendedName>
</protein>
<feature type="compositionally biased region" description="Basic and acidic residues" evidence="1">
    <location>
        <begin position="16"/>
        <end position="34"/>
    </location>
</feature>
<organism evidence="2">
    <name type="scientific">Paraconexibacter sp. AEG42_29</name>
    <dbReference type="NCBI Taxonomy" id="2997339"/>
    <lineage>
        <taxon>Bacteria</taxon>
        <taxon>Bacillati</taxon>
        <taxon>Actinomycetota</taxon>
        <taxon>Thermoleophilia</taxon>
        <taxon>Solirubrobacterales</taxon>
        <taxon>Paraconexibacteraceae</taxon>
        <taxon>Paraconexibacter</taxon>
    </lineage>
</organism>
<dbReference type="Gene3D" id="1.25.10.10">
    <property type="entry name" value="Leucine-rich Repeat Variant"/>
    <property type="match status" value="1"/>
</dbReference>
<proteinExistence type="predicted"/>
<dbReference type="InterPro" id="IPR016024">
    <property type="entry name" value="ARM-type_fold"/>
</dbReference>
<accession>A0AAU7AWJ0</accession>
<feature type="compositionally biased region" description="Polar residues" evidence="1">
    <location>
        <begin position="1"/>
        <end position="14"/>
    </location>
</feature>
<dbReference type="SUPFAM" id="SSF48371">
    <property type="entry name" value="ARM repeat"/>
    <property type="match status" value="1"/>
</dbReference>
<evidence type="ECO:0000256" key="1">
    <source>
        <dbReference type="SAM" id="MobiDB-lite"/>
    </source>
</evidence>